<dbReference type="AlphaFoldDB" id="A0A2S2F916"/>
<reference evidence="1" key="1">
    <citation type="submission" date="2019-08" db="EMBL/GenBank/DDBJ databases">
        <title>The complete genome of Acinetobacter defluvii strain WCHAD010030.</title>
        <authorList>
            <person name="Hu Y."/>
            <person name="Qin J."/>
            <person name="Feng Y."/>
            <person name="Zong Z."/>
        </authorList>
    </citation>
    <scope>NUCLEOTIDE SEQUENCE</scope>
    <source>
        <strain evidence="1">WCHA30</strain>
        <plasmid evidence="1">pOXA58_010030</plasmid>
    </source>
</reference>
<evidence type="ECO:0000313" key="1">
    <source>
        <dbReference type="EMBL" id="AWL27453.1"/>
    </source>
</evidence>
<accession>A0A2S2F916</accession>
<dbReference type="RefSeq" id="WP_005093369.1">
    <property type="nucleotide sequence ID" value="NZ_CP029396.2"/>
</dbReference>
<dbReference type="OrthoDB" id="7548639at2"/>
<dbReference type="EMBL" id="CP029396">
    <property type="protein sequence ID" value="AWL27453.1"/>
    <property type="molecule type" value="Genomic_DNA"/>
</dbReference>
<proteinExistence type="predicted"/>
<dbReference type="KEGG" id="adv:DJ533_01995"/>
<geneLocation type="plasmid" evidence="1 2">
    <name>pOXA58_010030</name>
</geneLocation>
<gene>
    <name evidence="1" type="ORF">DJ533_01995</name>
</gene>
<organism evidence="1 2">
    <name type="scientific">Acinetobacter defluvii</name>
    <dbReference type="NCBI Taxonomy" id="1871111"/>
    <lineage>
        <taxon>Bacteria</taxon>
        <taxon>Pseudomonadati</taxon>
        <taxon>Pseudomonadota</taxon>
        <taxon>Gammaproteobacteria</taxon>
        <taxon>Moraxellales</taxon>
        <taxon>Moraxellaceae</taxon>
        <taxon>Acinetobacter</taxon>
    </lineage>
</organism>
<protein>
    <submittedName>
        <fullName evidence="1">Sigma-70 family RNA polymerase sigma factor</fullName>
    </submittedName>
</protein>
<evidence type="ECO:0000313" key="2">
    <source>
        <dbReference type="Proteomes" id="UP000245977"/>
    </source>
</evidence>
<name>A0A2S2F916_9GAMM</name>
<sequence>MARPLRKVNREGVLYTRRSIVECEIDELEKISHEEIVARSIIWPKSIEGFISSETLLYFIRNTDNSWLREKLLLALLERIHRNLPKPHSLDGRTSSLSNMEIRDKVRDDFIDLLLVDQDSYEERLDYFEVNFNSALAKDRVDAQNKIQNKDNLTQGLYGEDENILPEVENALEPYDPFDANELDKEYYRRSLHEAINVLSPLQQRIVVMWCHDIPIISKDPNEMTITKTLKKSDKTIRTHRDFALAILRKQLENKEKF</sequence>
<keyword evidence="2" id="KW-1185">Reference proteome</keyword>
<dbReference type="Proteomes" id="UP000245977">
    <property type="component" value="Plasmid pOXA58_010030"/>
</dbReference>
<dbReference type="STRING" id="1871111.GCA_001704615_01978"/>
<keyword evidence="1" id="KW-0614">Plasmid</keyword>